<gene>
    <name evidence="4" type="ORF">LUZ63_010464</name>
</gene>
<reference evidence="4" key="1">
    <citation type="journal article" date="2022" name="Cell">
        <title>Repeat-based holocentromeres influence genome architecture and karyotype evolution.</title>
        <authorList>
            <person name="Hofstatter P.G."/>
            <person name="Thangavel G."/>
            <person name="Lux T."/>
            <person name="Neumann P."/>
            <person name="Vondrak T."/>
            <person name="Novak P."/>
            <person name="Zhang M."/>
            <person name="Costa L."/>
            <person name="Castellani M."/>
            <person name="Scott A."/>
            <person name="Toegelov H."/>
            <person name="Fuchs J."/>
            <person name="Mata-Sucre Y."/>
            <person name="Dias Y."/>
            <person name="Vanzela A.L.L."/>
            <person name="Huettel B."/>
            <person name="Almeida C.C.S."/>
            <person name="Simkova H."/>
            <person name="Souza G."/>
            <person name="Pedrosa-Harand A."/>
            <person name="Macas J."/>
            <person name="Mayer K.F.X."/>
            <person name="Houben A."/>
            <person name="Marques A."/>
        </authorList>
    </citation>
    <scope>NUCLEOTIDE SEQUENCE</scope>
    <source>
        <strain evidence="4">RhyBre1mFocal</strain>
    </source>
</reference>
<dbReference type="OrthoDB" id="782444at2759"/>
<accession>A0A9Q0CH12</accession>
<sequence>MASKHFGTISLFLTLNLLFLTLTNAWTPPAPPTPSSSSTKCPVDALKFGVCADVLNLIKIKAGRPPVVPCCSLLEGLVDLEAAVCLCTAIKGDVLGIKLNLPIDLSLILNYCNKSCPSGYTCS</sequence>
<dbReference type="EMBL" id="JAMQYH010000003">
    <property type="protein sequence ID" value="KAJ1693766.1"/>
    <property type="molecule type" value="Genomic_DNA"/>
</dbReference>
<dbReference type="SMART" id="SM00499">
    <property type="entry name" value="AAI"/>
    <property type="match status" value="1"/>
</dbReference>
<dbReference type="InterPro" id="IPR036312">
    <property type="entry name" value="Bifun_inhib/LTP/seed_sf"/>
</dbReference>
<evidence type="ECO:0000259" key="3">
    <source>
        <dbReference type="SMART" id="SM00499"/>
    </source>
</evidence>
<keyword evidence="5" id="KW-1185">Reference proteome</keyword>
<evidence type="ECO:0000313" key="5">
    <source>
        <dbReference type="Proteomes" id="UP001151287"/>
    </source>
</evidence>
<evidence type="ECO:0000256" key="1">
    <source>
        <dbReference type="ARBA" id="ARBA00022729"/>
    </source>
</evidence>
<dbReference type="SUPFAM" id="SSF47699">
    <property type="entry name" value="Bifunctional inhibitor/lipid-transfer protein/seed storage 2S albumin"/>
    <property type="match status" value="1"/>
</dbReference>
<dbReference type="PANTHER" id="PTHR31731">
    <property type="match status" value="1"/>
</dbReference>
<comment type="caution">
    <text evidence="4">The sequence shown here is derived from an EMBL/GenBank/DDBJ whole genome shotgun (WGS) entry which is preliminary data.</text>
</comment>
<feature type="signal peptide" evidence="2">
    <location>
        <begin position="1"/>
        <end position="25"/>
    </location>
</feature>
<dbReference type="FunFam" id="1.10.110.10:FF:000003">
    <property type="entry name" value="pEARLI1-like lipid transfer protein 1"/>
    <property type="match status" value="1"/>
</dbReference>
<dbReference type="InterPro" id="IPR016140">
    <property type="entry name" value="Bifunc_inhib/LTP/seed_store"/>
</dbReference>
<dbReference type="Gene3D" id="1.10.110.10">
    <property type="entry name" value="Plant lipid-transfer and hydrophobic proteins"/>
    <property type="match status" value="1"/>
</dbReference>
<dbReference type="Proteomes" id="UP001151287">
    <property type="component" value="Unassembled WGS sequence"/>
</dbReference>
<dbReference type="AlphaFoldDB" id="A0A9Q0CH12"/>
<evidence type="ECO:0000256" key="2">
    <source>
        <dbReference type="SAM" id="SignalP"/>
    </source>
</evidence>
<dbReference type="InterPro" id="IPR051636">
    <property type="entry name" value="Plant_LTP/defense-related"/>
</dbReference>
<keyword evidence="1 2" id="KW-0732">Signal</keyword>
<feature type="domain" description="Bifunctional inhibitor/plant lipid transfer protein/seed storage helical" evidence="3">
    <location>
        <begin position="41"/>
        <end position="122"/>
    </location>
</feature>
<dbReference type="Pfam" id="PF14547">
    <property type="entry name" value="Hydrophob_seed"/>
    <property type="match status" value="1"/>
</dbReference>
<evidence type="ECO:0000313" key="4">
    <source>
        <dbReference type="EMBL" id="KAJ1693766.1"/>
    </source>
</evidence>
<organism evidence="4 5">
    <name type="scientific">Rhynchospora breviuscula</name>
    <dbReference type="NCBI Taxonomy" id="2022672"/>
    <lineage>
        <taxon>Eukaryota</taxon>
        <taxon>Viridiplantae</taxon>
        <taxon>Streptophyta</taxon>
        <taxon>Embryophyta</taxon>
        <taxon>Tracheophyta</taxon>
        <taxon>Spermatophyta</taxon>
        <taxon>Magnoliopsida</taxon>
        <taxon>Liliopsida</taxon>
        <taxon>Poales</taxon>
        <taxon>Cyperaceae</taxon>
        <taxon>Cyperoideae</taxon>
        <taxon>Rhynchosporeae</taxon>
        <taxon>Rhynchospora</taxon>
    </lineage>
</organism>
<name>A0A9Q0CH12_9POAL</name>
<dbReference type="CDD" id="cd01958">
    <property type="entry name" value="HPS_like"/>
    <property type="match status" value="1"/>
</dbReference>
<dbReference type="InterPro" id="IPR027923">
    <property type="entry name" value="Hydrophob_seed_dom"/>
</dbReference>
<proteinExistence type="predicted"/>
<protein>
    <recommendedName>
        <fullName evidence="3">Bifunctional inhibitor/plant lipid transfer protein/seed storage helical domain-containing protein</fullName>
    </recommendedName>
</protein>
<feature type="chain" id="PRO_5040185682" description="Bifunctional inhibitor/plant lipid transfer protein/seed storage helical domain-containing protein" evidence="2">
    <location>
        <begin position="26"/>
        <end position="123"/>
    </location>
</feature>